<dbReference type="EMBL" id="JBHDLJ010000039">
    <property type="protein sequence ID" value="MFB0836355.1"/>
    <property type="molecule type" value="Genomic_DNA"/>
</dbReference>
<feature type="non-terminal residue" evidence="1">
    <location>
        <position position="84"/>
    </location>
</feature>
<proteinExistence type="predicted"/>
<organism evidence="1 2">
    <name type="scientific">Arthrobacter halodurans</name>
    <dbReference type="NCBI Taxonomy" id="516699"/>
    <lineage>
        <taxon>Bacteria</taxon>
        <taxon>Bacillati</taxon>
        <taxon>Actinomycetota</taxon>
        <taxon>Actinomycetes</taxon>
        <taxon>Micrococcales</taxon>
        <taxon>Micrococcaceae</taxon>
        <taxon>Arthrobacter</taxon>
    </lineage>
</organism>
<keyword evidence="2" id="KW-1185">Reference proteome</keyword>
<reference evidence="1 2" key="1">
    <citation type="submission" date="2024-09" db="EMBL/GenBank/DDBJ databases">
        <authorList>
            <person name="Salinas-Garcia M.A."/>
            <person name="Prieme A."/>
        </authorList>
    </citation>
    <scope>NUCLEOTIDE SEQUENCE [LARGE SCALE GENOMIC DNA]</scope>
    <source>
        <strain evidence="1 2">DSM 21081</strain>
    </source>
</reference>
<comment type="caution">
    <text evidence="1">The sequence shown here is derived from an EMBL/GenBank/DDBJ whole genome shotgun (WGS) entry which is preliminary data.</text>
</comment>
<sequence>MSLSSWESGSAAPGFPALEEGLRAAVAVLEGPAPDALRCAGLLLEIESLGRLVDRARILAARAADQARVIELGRPGTAADPHGR</sequence>
<dbReference type="Proteomes" id="UP001575652">
    <property type="component" value="Unassembled WGS sequence"/>
</dbReference>
<protein>
    <submittedName>
        <fullName evidence="1">Uncharacterized protein</fullName>
    </submittedName>
</protein>
<evidence type="ECO:0000313" key="2">
    <source>
        <dbReference type="Proteomes" id="UP001575652"/>
    </source>
</evidence>
<accession>A0ABV4URR2</accession>
<dbReference type="RefSeq" id="WP_373973535.1">
    <property type="nucleotide sequence ID" value="NZ_JBHDLJ010000039.1"/>
</dbReference>
<name>A0ABV4URR2_9MICC</name>
<evidence type="ECO:0000313" key="1">
    <source>
        <dbReference type="EMBL" id="MFB0836355.1"/>
    </source>
</evidence>
<gene>
    <name evidence="1" type="ORF">ACETWP_17335</name>
</gene>